<dbReference type="EMBL" id="JACIIX010000003">
    <property type="protein sequence ID" value="MBB6209876.1"/>
    <property type="molecule type" value="Genomic_DNA"/>
</dbReference>
<dbReference type="GO" id="GO:0016874">
    <property type="term" value="F:ligase activity"/>
    <property type="evidence" value="ECO:0007669"/>
    <property type="project" value="UniProtKB-KW"/>
</dbReference>
<dbReference type="InterPro" id="IPR004175">
    <property type="entry name" value="RNA_CPDase"/>
</dbReference>
<feature type="active site" description="Proton donor" evidence="2">
    <location>
        <position position="37"/>
    </location>
</feature>
<dbReference type="RefSeq" id="WP_184262486.1">
    <property type="nucleotide sequence ID" value="NZ_JACIIX010000003.1"/>
</dbReference>
<proteinExistence type="inferred from homology"/>
<dbReference type="PANTHER" id="PTHR35561:SF1">
    <property type="entry name" value="RNA 2',3'-CYCLIC PHOSPHODIESTERASE"/>
    <property type="match status" value="1"/>
</dbReference>
<comment type="similarity">
    <text evidence="2">Belongs to the 2H phosphoesterase superfamily. ThpR family.</text>
</comment>
<dbReference type="PANTHER" id="PTHR35561">
    <property type="entry name" value="RNA 2',3'-CYCLIC PHOSPHODIESTERASE"/>
    <property type="match status" value="1"/>
</dbReference>
<feature type="short sequence motif" description="HXTX 1" evidence="2">
    <location>
        <begin position="37"/>
        <end position="40"/>
    </location>
</feature>
<comment type="caution">
    <text evidence="3">The sequence shown here is derived from an EMBL/GenBank/DDBJ whole genome shotgun (WGS) entry which is preliminary data.</text>
</comment>
<keyword evidence="3" id="KW-0436">Ligase</keyword>
<dbReference type="SUPFAM" id="SSF55144">
    <property type="entry name" value="LigT-like"/>
    <property type="match status" value="1"/>
</dbReference>
<evidence type="ECO:0000256" key="2">
    <source>
        <dbReference type="HAMAP-Rule" id="MF_01940"/>
    </source>
</evidence>
<dbReference type="EC" id="3.1.4.58" evidence="2"/>
<evidence type="ECO:0000256" key="1">
    <source>
        <dbReference type="ARBA" id="ARBA00022801"/>
    </source>
</evidence>
<reference evidence="3 4" key="1">
    <citation type="submission" date="2020-08" db="EMBL/GenBank/DDBJ databases">
        <title>Genomic Encyclopedia of Type Strains, Phase IV (KMG-IV): sequencing the most valuable type-strain genomes for metagenomic binning, comparative biology and taxonomic classification.</title>
        <authorList>
            <person name="Goeker M."/>
        </authorList>
    </citation>
    <scope>NUCLEOTIDE SEQUENCE [LARGE SCALE GENOMIC DNA]</scope>
    <source>
        <strain evidence="3 4">DSM 11590</strain>
    </source>
</reference>
<keyword evidence="1 2" id="KW-0378">Hydrolase</keyword>
<name>A0A7W9ZE76_NOVIT</name>
<dbReference type="Pfam" id="PF13563">
    <property type="entry name" value="2_5_RNA_ligase2"/>
    <property type="match status" value="1"/>
</dbReference>
<organism evidence="3 4">
    <name type="scientific">Novispirillum itersonii</name>
    <name type="common">Aquaspirillum itersonii</name>
    <dbReference type="NCBI Taxonomy" id="189"/>
    <lineage>
        <taxon>Bacteria</taxon>
        <taxon>Pseudomonadati</taxon>
        <taxon>Pseudomonadota</taxon>
        <taxon>Alphaproteobacteria</taxon>
        <taxon>Rhodospirillales</taxon>
        <taxon>Novispirillaceae</taxon>
        <taxon>Novispirillum</taxon>
    </lineage>
</organism>
<dbReference type="GO" id="GO:0004113">
    <property type="term" value="F:2',3'-cyclic-nucleotide 3'-phosphodiesterase activity"/>
    <property type="evidence" value="ECO:0007669"/>
    <property type="project" value="InterPro"/>
</dbReference>
<evidence type="ECO:0000313" key="3">
    <source>
        <dbReference type="EMBL" id="MBB6209876.1"/>
    </source>
</evidence>
<comment type="function">
    <text evidence="2">Hydrolyzes RNA 2',3'-cyclic phosphodiester to an RNA 2'-phosphomonoester.</text>
</comment>
<keyword evidence="4" id="KW-1185">Reference proteome</keyword>
<dbReference type="GO" id="GO:0008664">
    <property type="term" value="F:RNA 2',3'-cyclic 3'-phosphodiesterase activity"/>
    <property type="evidence" value="ECO:0007669"/>
    <property type="project" value="UniProtKB-EC"/>
</dbReference>
<dbReference type="InterPro" id="IPR009097">
    <property type="entry name" value="Cyclic_Pdiesterase"/>
</dbReference>
<comment type="catalytic activity">
    <reaction evidence="2">
        <text>a 3'-end 2',3'-cyclophospho-ribonucleotide-RNA + H2O = a 3'-end 2'-phospho-ribonucleotide-RNA + H(+)</text>
        <dbReference type="Rhea" id="RHEA:11828"/>
        <dbReference type="Rhea" id="RHEA-COMP:10464"/>
        <dbReference type="Rhea" id="RHEA-COMP:17353"/>
        <dbReference type="ChEBI" id="CHEBI:15377"/>
        <dbReference type="ChEBI" id="CHEBI:15378"/>
        <dbReference type="ChEBI" id="CHEBI:83064"/>
        <dbReference type="ChEBI" id="CHEBI:173113"/>
        <dbReference type="EC" id="3.1.4.58"/>
    </reaction>
</comment>
<accession>A0A7W9ZE76</accession>
<evidence type="ECO:0000313" key="4">
    <source>
        <dbReference type="Proteomes" id="UP000544872"/>
    </source>
</evidence>
<dbReference type="NCBIfam" id="TIGR02258">
    <property type="entry name" value="2_5_ligase"/>
    <property type="match status" value="1"/>
</dbReference>
<feature type="active site" description="Proton acceptor" evidence="2">
    <location>
        <position position="121"/>
    </location>
</feature>
<dbReference type="Gene3D" id="3.90.1140.10">
    <property type="entry name" value="Cyclic phosphodiesterase"/>
    <property type="match status" value="1"/>
</dbReference>
<feature type="short sequence motif" description="HXTX 2" evidence="2">
    <location>
        <begin position="121"/>
        <end position="124"/>
    </location>
</feature>
<protein>
    <recommendedName>
        <fullName evidence="2">RNA 2',3'-cyclic phosphodiesterase</fullName>
        <shortName evidence="2">RNA 2',3'-CPDase</shortName>
        <ecNumber evidence="2">3.1.4.58</ecNumber>
    </recommendedName>
</protein>
<dbReference type="HAMAP" id="MF_01940">
    <property type="entry name" value="RNA_CPDase"/>
    <property type="match status" value="1"/>
</dbReference>
<sequence length="185" mass="20205">MLRLFLGIALPGLLRDRIATVLNGIPEARWIHPADAHITLRFIGEVPEDSAEELDGQLRVTRFPGGPLTLRGFDTFSTKRGVRALFIPVLPTPALLALHDKCETVCQQIGLPASRERYHPHVTLARFSPPATGRVEQVAAANTDWPGGTFTPSHLTLFRSHLGRSGPLYEELAAYPLSPESGQTG</sequence>
<gene>
    <name evidence="3" type="ORF">FHS48_001284</name>
</gene>
<dbReference type="Proteomes" id="UP000544872">
    <property type="component" value="Unassembled WGS sequence"/>
</dbReference>
<dbReference type="AlphaFoldDB" id="A0A7W9ZE76"/>